<evidence type="ECO:0000256" key="7">
    <source>
        <dbReference type="ARBA" id="ARBA00022792"/>
    </source>
</evidence>
<evidence type="ECO:0000256" key="11">
    <source>
        <dbReference type="ARBA" id="ARBA00023128"/>
    </source>
</evidence>
<keyword evidence="12 18" id="KW-0472">Membrane</keyword>
<evidence type="ECO:0000256" key="14">
    <source>
        <dbReference type="ARBA" id="ARBA00036634"/>
    </source>
</evidence>
<keyword evidence="10" id="KW-0406">Ion transport</keyword>
<evidence type="ECO:0000256" key="1">
    <source>
        <dbReference type="ARBA" id="ARBA00004448"/>
    </source>
</evidence>
<dbReference type="GO" id="GO:0036444">
    <property type="term" value="P:calcium import into the mitochondrion"/>
    <property type="evidence" value="ECO:0007669"/>
    <property type="project" value="TreeGrafter"/>
</dbReference>
<comment type="caution">
    <text evidence="20">The sequence shown here is derived from an EMBL/GenBank/DDBJ whole genome shotgun (WGS) entry which is preliminary data.</text>
</comment>
<feature type="transmembrane region" description="Helical" evidence="18">
    <location>
        <begin position="213"/>
        <end position="233"/>
    </location>
</feature>
<dbReference type="OrthoDB" id="5555427at2759"/>
<sequence>MHFPAMICSHTNGLSAALALRMALARRANPAGAVPTRPLTPRVRWSIRSHSSDAAATTSRATLASAPSPIAVSLAPNRPCTLVFSLKDPDSEALPQRQHAQLKVLLPMSSPIVSAIDLVSALRSEVAGDLKVTRGISEHVVTDTKLDQMTVWQFLHSNSVCWLRGAPYSVDPTGLISSVQQLRASLTDMEKAAKAGSDKLAMVDARVRKQLDWIVHGGTAFLWAELTTIIYLTNELGWDLMEPTSYLLGLTTVTLGSAFFTFIGREFTYNNMTASLESWLTRRLVSKEHIDIDQIQEAVRAAARTRQQLDPLLASIPQDTTVSRAQ</sequence>
<evidence type="ECO:0000256" key="12">
    <source>
        <dbReference type="ARBA" id="ARBA00023136"/>
    </source>
</evidence>
<dbReference type="STRING" id="765915.A0A1Y2I1A1"/>
<keyword evidence="9 18" id="KW-1133">Transmembrane helix</keyword>
<evidence type="ECO:0000256" key="2">
    <source>
        <dbReference type="ARBA" id="ARBA00005653"/>
    </source>
</evidence>
<keyword evidence="3" id="KW-0813">Transport</keyword>
<comment type="function">
    <text evidence="17">Highly selective calcium channel localized to the inner mitochondrial membrane, which mediates calcium uptake into the mitochondrial matrix. Mitochondrial calcium homeostasis plays key roles in cellular physiology and regulates ATP production, cytoplasmic calcium signals and activation of cell death pathways. Sufficient to operate as a pore-forming channel without the need of calcium-sensor or auxiliary subunit.</text>
</comment>
<evidence type="ECO:0000259" key="19">
    <source>
        <dbReference type="Pfam" id="PF04678"/>
    </source>
</evidence>
<feature type="domain" description="Calcium uniporter protein C-terminal" evidence="19">
    <location>
        <begin position="177"/>
        <end position="296"/>
    </location>
</feature>
<organism evidence="20 21">
    <name type="scientific">Catenaria anguillulae PL171</name>
    <dbReference type="NCBI Taxonomy" id="765915"/>
    <lineage>
        <taxon>Eukaryota</taxon>
        <taxon>Fungi</taxon>
        <taxon>Fungi incertae sedis</taxon>
        <taxon>Blastocladiomycota</taxon>
        <taxon>Blastocladiomycetes</taxon>
        <taxon>Blastocladiales</taxon>
        <taxon>Catenariaceae</taxon>
        <taxon>Catenaria</taxon>
    </lineage>
</organism>
<comment type="catalytic activity">
    <reaction evidence="14">
        <text>Ca(2+)(in) = Ca(2+)(out)</text>
        <dbReference type="Rhea" id="RHEA:29671"/>
        <dbReference type="ChEBI" id="CHEBI:29108"/>
    </reaction>
</comment>
<proteinExistence type="inferred from homology"/>
<dbReference type="AlphaFoldDB" id="A0A1Y2I1A1"/>
<dbReference type="Proteomes" id="UP000193411">
    <property type="component" value="Unassembled WGS sequence"/>
</dbReference>
<comment type="subcellular location">
    <subcellularLocation>
        <location evidence="1">Mitochondrion inner membrane</location>
        <topology evidence="1">Multi-pass membrane protein</topology>
    </subcellularLocation>
</comment>
<dbReference type="InterPro" id="IPR006769">
    <property type="entry name" value="MCU_C"/>
</dbReference>
<evidence type="ECO:0000256" key="15">
    <source>
        <dbReference type="ARBA" id="ARBA00044966"/>
    </source>
</evidence>
<evidence type="ECO:0000256" key="17">
    <source>
        <dbReference type="ARBA" id="ARBA00045938"/>
    </source>
</evidence>
<dbReference type="Pfam" id="PF04678">
    <property type="entry name" value="MCU"/>
    <property type="match status" value="1"/>
</dbReference>
<evidence type="ECO:0000313" key="20">
    <source>
        <dbReference type="EMBL" id="ORZ40640.1"/>
    </source>
</evidence>
<comment type="similarity">
    <text evidence="2">Belongs to the MCU (TC 1.A.77) family.</text>
</comment>
<evidence type="ECO:0000313" key="21">
    <source>
        <dbReference type="Proteomes" id="UP000193411"/>
    </source>
</evidence>
<dbReference type="EMBL" id="MCFL01000002">
    <property type="protein sequence ID" value="ORZ40640.1"/>
    <property type="molecule type" value="Genomic_DNA"/>
</dbReference>
<evidence type="ECO:0000256" key="18">
    <source>
        <dbReference type="SAM" id="Phobius"/>
    </source>
</evidence>
<evidence type="ECO:0000256" key="10">
    <source>
        <dbReference type="ARBA" id="ARBA00023065"/>
    </source>
</evidence>
<comment type="subunit">
    <text evidence="15">Homotetramer, assembles in a dimer or dimers configuration with two interfaces.</text>
</comment>
<name>A0A1Y2I1A1_9FUNG</name>
<keyword evidence="8" id="KW-0106">Calcium</keyword>
<evidence type="ECO:0000256" key="8">
    <source>
        <dbReference type="ARBA" id="ARBA00022837"/>
    </source>
</evidence>
<reference evidence="20 21" key="1">
    <citation type="submission" date="2016-07" db="EMBL/GenBank/DDBJ databases">
        <title>Pervasive Adenine N6-methylation of Active Genes in Fungi.</title>
        <authorList>
            <consortium name="DOE Joint Genome Institute"/>
            <person name="Mondo S.J."/>
            <person name="Dannebaum R.O."/>
            <person name="Kuo R.C."/>
            <person name="Labutti K."/>
            <person name="Haridas S."/>
            <person name="Kuo A."/>
            <person name="Salamov A."/>
            <person name="Ahrendt S.R."/>
            <person name="Lipzen A."/>
            <person name="Sullivan W."/>
            <person name="Andreopoulos W.B."/>
            <person name="Clum A."/>
            <person name="Lindquist E."/>
            <person name="Daum C."/>
            <person name="Ramamoorthy G.K."/>
            <person name="Gryganskyi A."/>
            <person name="Culley D."/>
            <person name="Magnuson J.K."/>
            <person name="James T.Y."/>
            <person name="O'Malley M.A."/>
            <person name="Stajich J.E."/>
            <person name="Spatafora J.W."/>
            <person name="Visel A."/>
            <person name="Grigoriev I.V."/>
        </authorList>
    </citation>
    <scope>NUCLEOTIDE SEQUENCE [LARGE SCALE GENOMIC DNA]</scope>
    <source>
        <strain evidence="20 21">PL171</strain>
    </source>
</reference>
<accession>A0A1Y2I1A1</accession>
<dbReference type="GO" id="GO:1990246">
    <property type="term" value="C:uniplex complex"/>
    <property type="evidence" value="ECO:0007669"/>
    <property type="project" value="TreeGrafter"/>
</dbReference>
<dbReference type="PANTHER" id="PTHR13462">
    <property type="entry name" value="CALCIUM UNIPORTER PROTEIN, MITOCHONDRIAL"/>
    <property type="match status" value="1"/>
</dbReference>
<keyword evidence="21" id="KW-1185">Reference proteome</keyword>
<keyword evidence="4" id="KW-0109">Calcium transport</keyword>
<evidence type="ECO:0000256" key="4">
    <source>
        <dbReference type="ARBA" id="ARBA00022568"/>
    </source>
</evidence>
<evidence type="ECO:0000256" key="13">
    <source>
        <dbReference type="ARBA" id="ARBA00023303"/>
    </source>
</evidence>
<dbReference type="GO" id="GO:0015292">
    <property type="term" value="F:uniporter activity"/>
    <property type="evidence" value="ECO:0007669"/>
    <property type="project" value="TreeGrafter"/>
</dbReference>
<keyword evidence="7" id="KW-0999">Mitochondrion inner membrane</keyword>
<keyword evidence="13" id="KW-0407">Ion channel</keyword>
<evidence type="ECO:0000256" key="9">
    <source>
        <dbReference type="ARBA" id="ARBA00022989"/>
    </source>
</evidence>
<evidence type="ECO:0000256" key="6">
    <source>
        <dbReference type="ARBA" id="ARBA00022692"/>
    </source>
</evidence>
<dbReference type="InterPro" id="IPR039055">
    <property type="entry name" value="MCU_fam"/>
</dbReference>
<dbReference type="PANTHER" id="PTHR13462:SF10">
    <property type="entry name" value="CALCIUM UNIPORTER PROTEIN, MITOCHONDRIAL"/>
    <property type="match status" value="1"/>
</dbReference>
<evidence type="ECO:0000256" key="3">
    <source>
        <dbReference type="ARBA" id="ARBA00022448"/>
    </source>
</evidence>
<evidence type="ECO:0000256" key="16">
    <source>
        <dbReference type="ARBA" id="ARBA00044981"/>
    </source>
</evidence>
<keyword evidence="11" id="KW-0496">Mitochondrion</keyword>
<evidence type="ECO:0000256" key="5">
    <source>
        <dbReference type="ARBA" id="ARBA00022673"/>
    </source>
</evidence>
<dbReference type="GO" id="GO:0005262">
    <property type="term" value="F:calcium channel activity"/>
    <property type="evidence" value="ECO:0007669"/>
    <property type="project" value="UniProtKB-KW"/>
</dbReference>
<dbReference type="GO" id="GO:0051560">
    <property type="term" value="P:mitochondrial calcium ion homeostasis"/>
    <property type="evidence" value="ECO:0007669"/>
    <property type="project" value="InterPro"/>
</dbReference>
<protein>
    <recommendedName>
        <fullName evidence="16">Calcium uniporter protein, mitochondrial</fullName>
    </recommendedName>
</protein>
<keyword evidence="6 18" id="KW-0812">Transmembrane</keyword>
<keyword evidence="5" id="KW-0107">Calcium channel</keyword>
<feature type="transmembrane region" description="Helical" evidence="18">
    <location>
        <begin position="245"/>
        <end position="263"/>
    </location>
</feature>
<gene>
    <name evidence="20" type="ORF">BCR44DRAFT_1481755</name>
</gene>